<evidence type="ECO:0000313" key="3">
    <source>
        <dbReference type="Proteomes" id="UP000188268"/>
    </source>
</evidence>
<proteinExistence type="predicted"/>
<protein>
    <submittedName>
        <fullName evidence="2">Uncharacterized protein</fullName>
    </submittedName>
</protein>
<name>A0A1R3K398_COCAP</name>
<gene>
    <name evidence="2" type="ORF">CCACVL1_03056</name>
</gene>
<organism evidence="2 3">
    <name type="scientific">Corchorus capsularis</name>
    <name type="common">Jute</name>
    <dbReference type="NCBI Taxonomy" id="210143"/>
    <lineage>
        <taxon>Eukaryota</taxon>
        <taxon>Viridiplantae</taxon>
        <taxon>Streptophyta</taxon>
        <taxon>Embryophyta</taxon>
        <taxon>Tracheophyta</taxon>
        <taxon>Spermatophyta</taxon>
        <taxon>Magnoliopsida</taxon>
        <taxon>eudicotyledons</taxon>
        <taxon>Gunneridae</taxon>
        <taxon>Pentapetalae</taxon>
        <taxon>rosids</taxon>
        <taxon>malvids</taxon>
        <taxon>Malvales</taxon>
        <taxon>Malvaceae</taxon>
        <taxon>Grewioideae</taxon>
        <taxon>Apeibeae</taxon>
        <taxon>Corchorus</taxon>
    </lineage>
</organism>
<dbReference type="Proteomes" id="UP000188268">
    <property type="component" value="Unassembled WGS sequence"/>
</dbReference>
<evidence type="ECO:0000256" key="1">
    <source>
        <dbReference type="SAM" id="MobiDB-lite"/>
    </source>
</evidence>
<accession>A0A1R3K398</accession>
<comment type="caution">
    <text evidence="2">The sequence shown here is derived from an EMBL/GenBank/DDBJ whole genome shotgun (WGS) entry which is preliminary data.</text>
</comment>
<reference evidence="2 3" key="1">
    <citation type="submission" date="2013-09" db="EMBL/GenBank/DDBJ databases">
        <title>Corchorus capsularis genome sequencing.</title>
        <authorList>
            <person name="Alam M."/>
            <person name="Haque M.S."/>
            <person name="Islam M.S."/>
            <person name="Emdad E.M."/>
            <person name="Islam M.M."/>
            <person name="Ahmed B."/>
            <person name="Halim A."/>
            <person name="Hossen Q.M.M."/>
            <person name="Hossain M.Z."/>
            <person name="Ahmed R."/>
            <person name="Khan M.M."/>
            <person name="Islam R."/>
            <person name="Rashid M.M."/>
            <person name="Khan S.A."/>
            <person name="Rahman M.S."/>
            <person name="Alam M."/>
        </authorList>
    </citation>
    <scope>NUCLEOTIDE SEQUENCE [LARGE SCALE GENOMIC DNA]</scope>
    <source>
        <strain evidence="3">cv. CVL-1</strain>
        <tissue evidence="2">Whole seedling</tissue>
    </source>
</reference>
<dbReference type="EMBL" id="AWWV01006391">
    <property type="protein sequence ID" value="OMP01562.1"/>
    <property type="molecule type" value="Genomic_DNA"/>
</dbReference>
<keyword evidence="3" id="KW-1185">Reference proteome</keyword>
<sequence>MEVNKDNEIDPKPSNKAAARY</sequence>
<feature type="region of interest" description="Disordered" evidence="1">
    <location>
        <begin position="1"/>
        <end position="21"/>
    </location>
</feature>
<evidence type="ECO:0000313" key="2">
    <source>
        <dbReference type="EMBL" id="OMP01562.1"/>
    </source>
</evidence>
<feature type="compositionally biased region" description="Basic and acidic residues" evidence="1">
    <location>
        <begin position="1"/>
        <end position="13"/>
    </location>
</feature>
<dbReference type="AlphaFoldDB" id="A0A1R3K398"/>
<dbReference type="Gramene" id="OMP01562">
    <property type="protein sequence ID" value="OMP01562"/>
    <property type="gene ID" value="CCACVL1_03056"/>
</dbReference>